<dbReference type="KEGG" id="vg:19487368"/>
<proteinExistence type="predicted"/>
<organism evidence="1 2">
    <name type="scientific">Bacillus phage Bcp1</name>
    <dbReference type="NCBI Taxonomy" id="584892"/>
    <lineage>
        <taxon>Viruses</taxon>
        <taxon>Duplodnaviria</taxon>
        <taxon>Heunggongvirae</taxon>
        <taxon>Uroviricota</taxon>
        <taxon>Caudoviricetes</taxon>
        <taxon>Herelleviridae</taxon>
        <taxon>Bastillevirinae</taxon>
        <taxon>Caeruleovirus</taxon>
        <taxon>Caeruleovirus Bcp1</taxon>
    </lineage>
</organism>
<dbReference type="EMBL" id="KJ451625">
    <property type="protein sequence ID" value="AHN66636.1"/>
    <property type="molecule type" value="Genomic_DNA"/>
</dbReference>
<dbReference type="OrthoDB" id="21635at10239"/>
<gene>
    <name evidence="1" type="ORF">Bcp1_161</name>
</gene>
<dbReference type="Proteomes" id="UP000019744">
    <property type="component" value="Segment"/>
</dbReference>
<protein>
    <submittedName>
        <fullName evidence="1">Uncharacterized protein</fullName>
    </submittedName>
</protein>
<dbReference type="RefSeq" id="YP_009031443.1">
    <property type="nucleotide sequence ID" value="NC_024137.1"/>
</dbReference>
<reference evidence="1 2" key="1">
    <citation type="journal article" date="2014" name="Genome Announc.">
        <title>Complete Genome Sequence of Bacillus cereus Sensu Lato Bacteriophage Bcp1.</title>
        <authorList>
            <person name="Schuch R."/>
            <person name="Pelzek A.J."/>
            <person name="Fazzini M.M."/>
            <person name="Nelson D.C."/>
            <person name="Fischetti V.A."/>
        </authorList>
    </citation>
    <scope>NUCLEOTIDE SEQUENCE [LARGE SCALE GENOMIC DNA]</scope>
</reference>
<name>X2JUN8_9CAUD</name>
<dbReference type="GeneID" id="19487368"/>
<sequence>MISTGRISVAQSILNLVLAREEVHHIDGHVDTFCNGREQGFTLCFFQGSVRAISFSEHRNTDCIVVYHSSEHESGGVFGYSDQFWDSRRLFDYGDYVGAVNYILELMVGEPKED</sequence>
<accession>X2JUN8</accession>
<keyword evidence="2" id="KW-1185">Reference proteome</keyword>
<evidence type="ECO:0000313" key="1">
    <source>
        <dbReference type="EMBL" id="AHN66636.1"/>
    </source>
</evidence>
<evidence type="ECO:0000313" key="2">
    <source>
        <dbReference type="Proteomes" id="UP000019744"/>
    </source>
</evidence>